<organism evidence="6 7">
    <name type="scientific">Burkholderia ubonensis</name>
    <dbReference type="NCBI Taxonomy" id="101571"/>
    <lineage>
        <taxon>Bacteria</taxon>
        <taxon>Pseudomonadati</taxon>
        <taxon>Pseudomonadota</taxon>
        <taxon>Betaproteobacteria</taxon>
        <taxon>Burkholderiales</taxon>
        <taxon>Burkholderiaceae</taxon>
        <taxon>Burkholderia</taxon>
        <taxon>Burkholderia cepacia complex</taxon>
    </lineage>
</organism>
<dbReference type="SUPFAM" id="SSF56059">
    <property type="entry name" value="Glutathione synthetase ATP-binding domain-like"/>
    <property type="match status" value="1"/>
</dbReference>
<dbReference type="Gene3D" id="3.30.470.20">
    <property type="entry name" value="ATP-grasp fold, B domain"/>
    <property type="match status" value="1"/>
</dbReference>
<dbReference type="InterPro" id="IPR011761">
    <property type="entry name" value="ATP-grasp"/>
</dbReference>
<dbReference type="InterPro" id="IPR052032">
    <property type="entry name" value="ATP-dep_AA_Ligase"/>
</dbReference>
<dbReference type="PANTHER" id="PTHR43585">
    <property type="entry name" value="FUMIPYRROLE BIOSYNTHESIS PROTEIN C"/>
    <property type="match status" value="1"/>
</dbReference>
<keyword evidence="1" id="KW-0436">Ligase</keyword>
<sequence>MKILIIEPCFFGLGYIQAARVLDLECWVATSDASLPDQHGYRERVRGVLVCPVNDAQAVKRALEDAGLLSSIAAVVAGNQFVTVTAAKLASLLELRGVPPLAAESGVHKDLARHAYRKAGAPSLDYALVATLDDAQAAAARIGYPLVIKPTSAASSKGVTLLQDAAALEPAYRQLQQTDFGMFGLARRTEYLLEAFADGREFSVELALVDGSVRFAGVTEKWVTSPPFFVELGHVFPARIPAQQRQALLDAARSATQALGLNTGVFHIELRWTSTGPRIIETNPRPGGDHITTRLVPLATGVDLFKLHLRALLGDSGATPPARTAAAAVGFVVAPREGVLEALDGWDDVERRDYVAHAGLEKKPGDRIRPPESSGDRIAFVVVTGETAEIAAERVQAVLRDVVVRIAK</sequence>
<dbReference type="AlphaFoldDB" id="A0A107FUR6"/>
<reference evidence="6 7" key="1">
    <citation type="submission" date="2015-11" db="EMBL/GenBank/DDBJ databases">
        <title>Expanding the genomic diversity of Burkholderia species for the development of highly accurate diagnostics.</title>
        <authorList>
            <person name="Sahl J."/>
            <person name="Keim P."/>
            <person name="Wagner D."/>
        </authorList>
    </citation>
    <scope>NUCLEOTIDE SEQUENCE [LARGE SCALE GENOMIC DNA]</scope>
    <source>
        <strain evidence="6 7">MSMB2167WGS</strain>
    </source>
</reference>
<gene>
    <name evidence="6" type="ORF">WL73_18775</name>
</gene>
<evidence type="ECO:0000259" key="5">
    <source>
        <dbReference type="PROSITE" id="PS50975"/>
    </source>
</evidence>
<dbReference type="Proteomes" id="UP000062998">
    <property type="component" value="Unassembled WGS sequence"/>
</dbReference>
<name>A0A107FUR6_9BURK</name>
<dbReference type="GO" id="GO:0005524">
    <property type="term" value="F:ATP binding"/>
    <property type="evidence" value="ECO:0007669"/>
    <property type="project" value="UniProtKB-UniRule"/>
</dbReference>
<dbReference type="InterPro" id="IPR040570">
    <property type="entry name" value="LAL_C2"/>
</dbReference>
<dbReference type="PROSITE" id="PS50975">
    <property type="entry name" value="ATP_GRASP"/>
    <property type="match status" value="1"/>
</dbReference>
<dbReference type="Pfam" id="PF18603">
    <property type="entry name" value="LAL_C2"/>
    <property type="match status" value="1"/>
</dbReference>
<evidence type="ECO:0000313" key="7">
    <source>
        <dbReference type="Proteomes" id="UP000062998"/>
    </source>
</evidence>
<evidence type="ECO:0000256" key="1">
    <source>
        <dbReference type="ARBA" id="ARBA00022598"/>
    </source>
</evidence>
<protein>
    <recommendedName>
        <fullName evidence="5">ATP-grasp domain-containing protein</fullName>
    </recommendedName>
</protein>
<comment type="caution">
    <text evidence="6">The sequence shown here is derived from an EMBL/GenBank/DDBJ whole genome shotgun (WGS) entry which is preliminary data.</text>
</comment>
<feature type="domain" description="ATP-grasp" evidence="5">
    <location>
        <begin position="113"/>
        <end position="313"/>
    </location>
</feature>
<evidence type="ECO:0000256" key="2">
    <source>
        <dbReference type="ARBA" id="ARBA00022741"/>
    </source>
</evidence>
<accession>A0A107FUR6</accession>
<dbReference type="PANTHER" id="PTHR43585:SF2">
    <property type="entry name" value="ATP-GRASP ENZYME FSQD"/>
    <property type="match status" value="1"/>
</dbReference>
<evidence type="ECO:0000256" key="3">
    <source>
        <dbReference type="ARBA" id="ARBA00022840"/>
    </source>
</evidence>
<evidence type="ECO:0000313" key="6">
    <source>
        <dbReference type="EMBL" id="KWE00046.1"/>
    </source>
</evidence>
<dbReference type="GO" id="GO:0016874">
    <property type="term" value="F:ligase activity"/>
    <property type="evidence" value="ECO:0007669"/>
    <property type="project" value="UniProtKB-KW"/>
</dbReference>
<dbReference type="EMBL" id="LPIX01000071">
    <property type="protein sequence ID" value="KWE00046.1"/>
    <property type="molecule type" value="Genomic_DNA"/>
</dbReference>
<keyword evidence="3 4" id="KW-0067">ATP-binding</keyword>
<dbReference type="RefSeq" id="WP_060325710.1">
    <property type="nucleotide sequence ID" value="NZ_LPIU01000029.1"/>
</dbReference>
<dbReference type="OrthoDB" id="9803907at2"/>
<dbReference type="GO" id="GO:0046872">
    <property type="term" value="F:metal ion binding"/>
    <property type="evidence" value="ECO:0007669"/>
    <property type="project" value="InterPro"/>
</dbReference>
<proteinExistence type="predicted"/>
<dbReference type="SMART" id="SM01209">
    <property type="entry name" value="GARS_A"/>
    <property type="match status" value="1"/>
</dbReference>
<evidence type="ECO:0000256" key="4">
    <source>
        <dbReference type="PROSITE-ProRule" id="PRU00409"/>
    </source>
</evidence>
<dbReference type="Pfam" id="PF13535">
    <property type="entry name" value="ATP-grasp_4"/>
    <property type="match status" value="1"/>
</dbReference>
<keyword evidence="2 4" id="KW-0547">Nucleotide-binding</keyword>